<dbReference type="AlphaFoldDB" id="A0AAV4XY87"/>
<keyword evidence="2" id="KW-1185">Reference proteome</keyword>
<dbReference type="Proteomes" id="UP001054945">
    <property type="component" value="Unassembled WGS sequence"/>
</dbReference>
<sequence length="90" mass="10820">MHTTKIRDVRFKRHGIQFNIRYRLSAIRSVIRYVKGSMLHIKSKNQQTWHKSKDDWFTEDLSCLEDSINKDRSHAFSLFQTIKNKRLGII</sequence>
<organism evidence="1 2">
    <name type="scientific">Caerostris extrusa</name>
    <name type="common">Bark spider</name>
    <name type="synonym">Caerostris bankana</name>
    <dbReference type="NCBI Taxonomy" id="172846"/>
    <lineage>
        <taxon>Eukaryota</taxon>
        <taxon>Metazoa</taxon>
        <taxon>Ecdysozoa</taxon>
        <taxon>Arthropoda</taxon>
        <taxon>Chelicerata</taxon>
        <taxon>Arachnida</taxon>
        <taxon>Araneae</taxon>
        <taxon>Araneomorphae</taxon>
        <taxon>Entelegynae</taxon>
        <taxon>Araneoidea</taxon>
        <taxon>Araneidae</taxon>
        <taxon>Caerostris</taxon>
    </lineage>
</organism>
<comment type="caution">
    <text evidence="1">The sequence shown here is derived from an EMBL/GenBank/DDBJ whole genome shotgun (WGS) entry which is preliminary data.</text>
</comment>
<dbReference type="EMBL" id="BPLR01000973">
    <property type="protein sequence ID" value="GIY98839.1"/>
    <property type="molecule type" value="Genomic_DNA"/>
</dbReference>
<accession>A0AAV4XY87</accession>
<evidence type="ECO:0000313" key="2">
    <source>
        <dbReference type="Proteomes" id="UP001054945"/>
    </source>
</evidence>
<protein>
    <submittedName>
        <fullName evidence="1">Uncharacterized protein</fullName>
    </submittedName>
</protein>
<evidence type="ECO:0000313" key="1">
    <source>
        <dbReference type="EMBL" id="GIY98839.1"/>
    </source>
</evidence>
<reference evidence="1 2" key="1">
    <citation type="submission" date="2021-06" db="EMBL/GenBank/DDBJ databases">
        <title>Caerostris extrusa draft genome.</title>
        <authorList>
            <person name="Kono N."/>
            <person name="Arakawa K."/>
        </authorList>
    </citation>
    <scope>NUCLEOTIDE SEQUENCE [LARGE SCALE GENOMIC DNA]</scope>
</reference>
<gene>
    <name evidence="1" type="ORF">CEXT_189721</name>
</gene>
<name>A0AAV4XY87_CAEEX</name>
<proteinExistence type="predicted"/>